<keyword evidence="2" id="KW-1185">Reference proteome</keyword>
<dbReference type="Proteomes" id="UP001153737">
    <property type="component" value="Chromosome 9"/>
</dbReference>
<name>A0A9N9SKR0_PHACE</name>
<accession>A0A9N9SKR0</accession>
<evidence type="ECO:0000313" key="2">
    <source>
        <dbReference type="Proteomes" id="UP001153737"/>
    </source>
</evidence>
<dbReference type="EMBL" id="OU896715">
    <property type="protein sequence ID" value="CAG9825828.1"/>
    <property type="molecule type" value="Genomic_DNA"/>
</dbReference>
<protein>
    <recommendedName>
        <fullName evidence="3">Reverse transcriptase</fullName>
    </recommendedName>
</protein>
<gene>
    <name evidence="1" type="ORF">PHAECO_LOCUS13130</name>
</gene>
<evidence type="ECO:0000313" key="1">
    <source>
        <dbReference type="EMBL" id="CAG9825828.1"/>
    </source>
</evidence>
<evidence type="ECO:0008006" key="3">
    <source>
        <dbReference type="Google" id="ProtNLM"/>
    </source>
</evidence>
<reference evidence="1" key="2">
    <citation type="submission" date="2022-10" db="EMBL/GenBank/DDBJ databases">
        <authorList>
            <consortium name="ENA_rothamsted_submissions"/>
            <consortium name="culmorum"/>
            <person name="King R."/>
        </authorList>
    </citation>
    <scope>NUCLEOTIDE SEQUENCE</scope>
</reference>
<sequence>MFGLQNPRVTGQILRSADRLIKRFAKHILHLNEHTPDAKLHAKIRDGGLGFLDLRHFIPGFFLISLTGLLDHVDGRSLSAVLQCVETRRLIERLNTLKGDVPNDHLWRDRLMQAPTLEGLENCTDDPASRSWIDQKPAGWTGQDFVRAVQLRSNNLTVAGIMSKPPELRKCRAGCDKVESLSHVLQQCPATHWERIRRHNEVVKKVAGHCRKKQWTTEEEPHVQHQDGTLLKPDLVVHQNIRTLVVDVGVNWEGNQPLGVTYAAKRAVYHNNKFSEAARQRWPGKTLQVLPLIVGARGIWPRCNGPTDETLKLTRALRASCVHIALKWGSSIHQSFGRRVWRWR</sequence>
<reference evidence="1" key="1">
    <citation type="submission" date="2022-01" db="EMBL/GenBank/DDBJ databases">
        <authorList>
            <person name="King R."/>
        </authorList>
    </citation>
    <scope>NUCLEOTIDE SEQUENCE</scope>
</reference>
<proteinExistence type="predicted"/>
<organism evidence="1 2">
    <name type="scientific">Phaedon cochleariae</name>
    <name type="common">Mustard beetle</name>
    <dbReference type="NCBI Taxonomy" id="80249"/>
    <lineage>
        <taxon>Eukaryota</taxon>
        <taxon>Metazoa</taxon>
        <taxon>Ecdysozoa</taxon>
        <taxon>Arthropoda</taxon>
        <taxon>Hexapoda</taxon>
        <taxon>Insecta</taxon>
        <taxon>Pterygota</taxon>
        <taxon>Neoptera</taxon>
        <taxon>Endopterygota</taxon>
        <taxon>Coleoptera</taxon>
        <taxon>Polyphaga</taxon>
        <taxon>Cucujiformia</taxon>
        <taxon>Chrysomeloidea</taxon>
        <taxon>Chrysomelidae</taxon>
        <taxon>Chrysomelinae</taxon>
        <taxon>Chrysomelini</taxon>
        <taxon>Phaedon</taxon>
    </lineage>
</organism>
<dbReference type="OrthoDB" id="8197617at2759"/>
<dbReference type="AlphaFoldDB" id="A0A9N9SKR0"/>